<protein>
    <submittedName>
        <fullName evidence="2">Chemotaxis protein methyltransferase CheR</fullName>
    </submittedName>
</protein>
<dbReference type="InterPro" id="IPR000780">
    <property type="entry name" value="CheR_MeTrfase"/>
</dbReference>
<evidence type="ECO:0000313" key="3">
    <source>
        <dbReference type="Proteomes" id="UP000199223"/>
    </source>
</evidence>
<evidence type="ECO:0000313" key="2">
    <source>
        <dbReference type="EMBL" id="SEJ55694.1"/>
    </source>
</evidence>
<proteinExistence type="predicted"/>
<feature type="domain" description="CheR-type methyltransferase" evidence="1">
    <location>
        <begin position="19"/>
        <end position="262"/>
    </location>
</feature>
<organism evidence="2 3">
    <name type="scientific">Deinococcus reticulitermitis</name>
    <dbReference type="NCBI Taxonomy" id="856736"/>
    <lineage>
        <taxon>Bacteria</taxon>
        <taxon>Thermotogati</taxon>
        <taxon>Deinococcota</taxon>
        <taxon>Deinococci</taxon>
        <taxon>Deinococcales</taxon>
        <taxon>Deinococcaceae</taxon>
        <taxon>Deinococcus</taxon>
    </lineage>
</organism>
<dbReference type="InterPro" id="IPR029063">
    <property type="entry name" value="SAM-dependent_MTases_sf"/>
</dbReference>
<dbReference type="SMART" id="SM00138">
    <property type="entry name" value="MeTrc"/>
    <property type="match status" value="1"/>
</dbReference>
<dbReference type="OrthoDB" id="9816309at2"/>
<dbReference type="Pfam" id="PF03705">
    <property type="entry name" value="CheR_N"/>
    <property type="match status" value="1"/>
</dbReference>
<sequence>MTRPEFPPDPAPGTETPEDIELDLLLEGVRRVSGHDFREYARATVRRRVLHCVANERLPSISALQGLVLRDPGALRRLRETLSINVTEMFRDPSFFAALRERVLPVLRTHPFLRIWHAGCSTGEEVYSLAILLAEAGLLERTRLYATDLHAPSLEAARRGLYQAERLGDYARNYALAGGTGDFHSYFTVQYGSAIIRPELRQSVTWGQHNLATDASFNEFHLILCRNVLIYFNRALQEQVGTLLWQSLTPFGILGLGRHETLEFSRLAEKFETLSRREKLYRKVA</sequence>
<gene>
    <name evidence="2" type="ORF">SAMN04488058_110105</name>
</gene>
<dbReference type="AlphaFoldDB" id="A0A1H6ZU29"/>
<keyword evidence="2" id="KW-0808">Transferase</keyword>
<dbReference type="GO" id="GO:0032259">
    <property type="term" value="P:methylation"/>
    <property type="evidence" value="ECO:0007669"/>
    <property type="project" value="UniProtKB-KW"/>
</dbReference>
<dbReference type="RefSeq" id="WP_092264813.1">
    <property type="nucleotide sequence ID" value="NZ_FNZA01000010.1"/>
</dbReference>
<name>A0A1H6ZU29_9DEIO</name>
<keyword evidence="3" id="KW-1185">Reference proteome</keyword>
<dbReference type="PROSITE" id="PS50123">
    <property type="entry name" value="CHER"/>
    <property type="match status" value="1"/>
</dbReference>
<dbReference type="PRINTS" id="PR00996">
    <property type="entry name" value="CHERMTFRASE"/>
</dbReference>
<dbReference type="SUPFAM" id="SSF47757">
    <property type="entry name" value="Chemotaxis receptor methyltransferase CheR, N-terminal domain"/>
    <property type="match status" value="1"/>
</dbReference>
<dbReference type="PANTHER" id="PTHR24422">
    <property type="entry name" value="CHEMOTAXIS PROTEIN METHYLTRANSFERASE"/>
    <property type="match status" value="1"/>
</dbReference>
<dbReference type="Pfam" id="PF01739">
    <property type="entry name" value="CheR"/>
    <property type="match status" value="1"/>
</dbReference>
<evidence type="ECO:0000259" key="1">
    <source>
        <dbReference type="PROSITE" id="PS50123"/>
    </source>
</evidence>
<dbReference type="GO" id="GO:0008757">
    <property type="term" value="F:S-adenosylmethionine-dependent methyltransferase activity"/>
    <property type="evidence" value="ECO:0007669"/>
    <property type="project" value="InterPro"/>
</dbReference>
<dbReference type="PANTHER" id="PTHR24422:SF8">
    <property type="entry name" value="CHEMOTAXIS PROTEIN"/>
    <property type="match status" value="1"/>
</dbReference>
<accession>A0A1H6ZU29</accession>
<dbReference type="Proteomes" id="UP000199223">
    <property type="component" value="Unassembled WGS sequence"/>
</dbReference>
<dbReference type="EMBL" id="FNZA01000010">
    <property type="protein sequence ID" value="SEJ55694.1"/>
    <property type="molecule type" value="Genomic_DNA"/>
</dbReference>
<reference evidence="3" key="1">
    <citation type="submission" date="2016-10" db="EMBL/GenBank/DDBJ databases">
        <authorList>
            <person name="Varghese N."/>
            <person name="Submissions S."/>
        </authorList>
    </citation>
    <scope>NUCLEOTIDE SEQUENCE [LARGE SCALE GENOMIC DNA]</scope>
    <source>
        <strain evidence="3">CGMCC 1.10218</strain>
    </source>
</reference>
<dbReference type="STRING" id="856736.SAMN04488058_110105"/>
<dbReference type="SUPFAM" id="SSF53335">
    <property type="entry name" value="S-adenosyl-L-methionine-dependent methyltransferases"/>
    <property type="match status" value="1"/>
</dbReference>
<dbReference type="InterPro" id="IPR022642">
    <property type="entry name" value="CheR_C"/>
</dbReference>
<keyword evidence="2" id="KW-0489">Methyltransferase</keyword>
<dbReference type="InterPro" id="IPR050903">
    <property type="entry name" value="Bact_Chemotaxis_MeTrfase"/>
</dbReference>
<dbReference type="InterPro" id="IPR022641">
    <property type="entry name" value="CheR_N"/>
</dbReference>
<dbReference type="Gene3D" id="3.40.50.150">
    <property type="entry name" value="Vaccinia Virus protein VP39"/>
    <property type="match status" value="1"/>
</dbReference>